<feature type="domain" description="Isopropylmalate dehydrogenase-like" evidence="3">
    <location>
        <begin position="12"/>
        <end position="359"/>
    </location>
</feature>
<dbReference type="Gene3D" id="3.40.718.10">
    <property type="entry name" value="Isopropylmalate Dehydrogenase"/>
    <property type="match status" value="1"/>
</dbReference>
<accession>H5SKP6</accession>
<dbReference type="SUPFAM" id="SSF53659">
    <property type="entry name" value="Isocitrate/Isopropylmalate dehydrogenase-like"/>
    <property type="match status" value="1"/>
</dbReference>
<evidence type="ECO:0000259" key="3">
    <source>
        <dbReference type="SMART" id="SM01329"/>
    </source>
</evidence>
<proteinExistence type="inferred from homology"/>
<dbReference type="InterPro" id="IPR024084">
    <property type="entry name" value="IsoPropMal-DH-like_dom"/>
</dbReference>
<comment type="similarity">
    <text evidence="1">Belongs to the isocitrate and isopropylmalate dehydrogenases family.</text>
</comment>
<dbReference type="InterPro" id="IPR019818">
    <property type="entry name" value="IsoCit/isopropylmalate_DH_CS"/>
</dbReference>
<dbReference type="Pfam" id="PF00180">
    <property type="entry name" value="Iso_dh"/>
    <property type="match status" value="1"/>
</dbReference>
<evidence type="ECO:0000256" key="2">
    <source>
        <dbReference type="ARBA" id="ARBA00023002"/>
    </source>
</evidence>
<dbReference type="PANTHER" id="PTHR11835">
    <property type="entry name" value="DECARBOXYLATING DEHYDROGENASES-ISOCITRATE, ISOPROPYLMALATE, TARTRATE"/>
    <property type="match status" value="1"/>
</dbReference>
<dbReference type="GO" id="GO:0000287">
    <property type="term" value="F:magnesium ion binding"/>
    <property type="evidence" value="ECO:0007669"/>
    <property type="project" value="InterPro"/>
</dbReference>
<dbReference type="PROSITE" id="PS00470">
    <property type="entry name" value="IDH_IMDH"/>
    <property type="match status" value="1"/>
</dbReference>
<dbReference type="AlphaFoldDB" id="H5SKP6"/>
<name>H5SKP6_9ZZZZ</name>
<evidence type="ECO:0000313" key="4">
    <source>
        <dbReference type="EMBL" id="BAL56732.1"/>
    </source>
</evidence>
<sequence>MSSSGPRQAAYRLGVLKGDGIGPEVVPVAVDLADLSAHAAGLSVEWVELPVGLEAYGQLGDTLPQQTVEALHGCHGWVLGPVEHHRYRLGMRNPSGTLRRLFDLYANERPARNLPAVPSRYEAVDLVVVRENTEGFYADRNVLEGDAEVLVTPDVVISLRVVTRRACERIAEYAFQLARRRARLRARPGRVTAVHKANVLRRGDGLFLACCRAVASRYPDVAFDHVHVDAAAYFLVRDPQRYDVLVTTNLFGDILSDQAAGLVGSLGVAPSLNAGDEHAMAQAVHGSAPDVAGSGVANPTAEILSLAMLFEWLGRRFDDPAATEAARRLEEAVGAALSAGVRTPDLGGSATTAEFARAVRARLSPGSML</sequence>
<dbReference type="PANTHER" id="PTHR11835:SF34">
    <property type="entry name" value="ISOCITRATE DEHYDROGENASE [NAD] SUBUNIT ALPHA, MITOCHONDRIAL"/>
    <property type="match status" value="1"/>
</dbReference>
<dbReference type="GO" id="GO:0051287">
    <property type="term" value="F:NAD binding"/>
    <property type="evidence" value="ECO:0007669"/>
    <property type="project" value="InterPro"/>
</dbReference>
<dbReference type="GO" id="GO:0004449">
    <property type="term" value="F:isocitrate dehydrogenase (NAD+) activity"/>
    <property type="evidence" value="ECO:0007669"/>
    <property type="project" value="TreeGrafter"/>
</dbReference>
<protein>
    <submittedName>
        <fullName evidence="4">3-isopropylmalate dehydrogenase</fullName>
    </submittedName>
</protein>
<organism evidence="4">
    <name type="scientific">uncultured prokaryote</name>
    <dbReference type="NCBI Taxonomy" id="198431"/>
    <lineage>
        <taxon>unclassified sequences</taxon>
        <taxon>environmental samples</taxon>
    </lineage>
</organism>
<dbReference type="EMBL" id="AP011756">
    <property type="protein sequence ID" value="BAL56732.1"/>
    <property type="molecule type" value="Genomic_DNA"/>
</dbReference>
<gene>
    <name evidence="4" type="ORF">HGMM_F42E07C34</name>
</gene>
<keyword evidence="2" id="KW-0560">Oxidoreductase</keyword>
<reference evidence="4" key="1">
    <citation type="journal article" date="2005" name="Environ. Microbiol.">
        <title>Genetic and functional properties of uncultivated thermophilic crenarchaeotes from a subsurface gold mine as revealed by analysis of genome fragments.</title>
        <authorList>
            <person name="Nunoura T."/>
            <person name="Hirayama H."/>
            <person name="Takami H."/>
            <person name="Oida H."/>
            <person name="Nishi S."/>
            <person name="Shimamura S."/>
            <person name="Suzuki Y."/>
            <person name="Inagaki F."/>
            <person name="Takai K."/>
            <person name="Nealson K.H."/>
            <person name="Horikoshi K."/>
        </authorList>
    </citation>
    <scope>NUCLEOTIDE SEQUENCE</scope>
</reference>
<dbReference type="GO" id="GO:0006102">
    <property type="term" value="P:isocitrate metabolic process"/>
    <property type="evidence" value="ECO:0007669"/>
    <property type="project" value="TreeGrafter"/>
</dbReference>
<evidence type="ECO:0000256" key="1">
    <source>
        <dbReference type="ARBA" id="ARBA00007769"/>
    </source>
</evidence>
<dbReference type="SMART" id="SM01329">
    <property type="entry name" value="Iso_dh"/>
    <property type="match status" value="1"/>
</dbReference>
<reference evidence="4" key="2">
    <citation type="journal article" date="2012" name="PLoS ONE">
        <title>A Deeply Branching Thermophilic Bacterium with an Ancient Acetyl-CoA Pathway Dominates a Subsurface Ecosystem.</title>
        <authorList>
            <person name="Takami H."/>
            <person name="Noguchi H."/>
            <person name="Takaki Y."/>
            <person name="Uchiyama I."/>
            <person name="Toyoda A."/>
            <person name="Nishi S."/>
            <person name="Chee G.-J."/>
            <person name="Arai W."/>
            <person name="Nunoura T."/>
            <person name="Itoh T."/>
            <person name="Hattori M."/>
            <person name="Takai K."/>
        </authorList>
    </citation>
    <scope>NUCLEOTIDE SEQUENCE</scope>
</reference>
<dbReference type="GO" id="GO:0006099">
    <property type="term" value="P:tricarboxylic acid cycle"/>
    <property type="evidence" value="ECO:0007669"/>
    <property type="project" value="TreeGrafter"/>
</dbReference>